<dbReference type="Proteomes" id="UP001367508">
    <property type="component" value="Unassembled WGS sequence"/>
</dbReference>
<dbReference type="EMBL" id="JAYMYQ010000004">
    <property type="protein sequence ID" value="KAK7337596.1"/>
    <property type="molecule type" value="Genomic_DNA"/>
</dbReference>
<comment type="caution">
    <text evidence="1">The sequence shown here is derived from an EMBL/GenBank/DDBJ whole genome shotgun (WGS) entry which is preliminary data.</text>
</comment>
<gene>
    <name evidence="1" type="ORF">VNO77_18178</name>
</gene>
<organism evidence="1 2">
    <name type="scientific">Canavalia gladiata</name>
    <name type="common">Sword bean</name>
    <name type="synonym">Dolichos gladiatus</name>
    <dbReference type="NCBI Taxonomy" id="3824"/>
    <lineage>
        <taxon>Eukaryota</taxon>
        <taxon>Viridiplantae</taxon>
        <taxon>Streptophyta</taxon>
        <taxon>Embryophyta</taxon>
        <taxon>Tracheophyta</taxon>
        <taxon>Spermatophyta</taxon>
        <taxon>Magnoliopsida</taxon>
        <taxon>eudicotyledons</taxon>
        <taxon>Gunneridae</taxon>
        <taxon>Pentapetalae</taxon>
        <taxon>rosids</taxon>
        <taxon>fabids</taxon>
        <taxon>Fabales</taxon>
        <taxon>Fabaceae</taxon>
        <taxon>Papilionoideae</taxon>
        <taxon>50 kb inversion clade</taxon>
        <taxon>NPAAA clade</taxon>
        <taxon>indigoferoid/millettioid clade</taxon>
        <taxon>Phaseoleae</taxon>
        <taxon>Canavalia</taxon>
    </lineage>
</organism>
<sequence length="112" mass="12768">MKEIVWLANSVLQHTGSPEYTYGSRFALKLTALSREFKTHFKAGMQLIRFHLSRKLIYWIPYSLKGCKANMPRTCAKSPMSDNIVVKGNYVSQSNYISALSTAKHILSLRIN</sequence>
<name>A0AAN9QK30_CANGL</name>
<protein>
    <submittedName>
        <fullName evidence="1">Uncharacterized protein</fullName>
    </submittedName>
</protein>
<dbReference type="AlphaFoldDB" id="A0AAN9QK30"/>
<accession>A0AAN9QK30</accession>
<evidence type="ECO:0000313" key="2">
    <source>
        <dbReference type="Proteomes" id="UP001367508"/>
    </source>
</evidence>
<keyword evidence="2" id="KW-1185">Reference proteome</keyword>
<evidence type="ECO:0000313" key="1">
    <source>
        <dbReference type="EMBL" id="KAK7337596.1"/>
    </source>
</evidence>
<proteinExistence type="predicted"/>
<reference evidence="1 2" key="1">
    <citation type="submission" date="2024-01" db="EMBL/GenBank/DDBJ databases">
        <title>The genomes of 5 underutilized Papilionoideae crops provide insights into root nodulation and disease resistanc.</title>
        <authorList>
            <person name="Jiang F."/>
        </authorList>
    </citation>
    <scope>NUCLEOTIDE SEQUENCE [LARGE SCALE GENOMIC DNA]</scope>
    <source>
        <strain evidence="1">LVBAO_FW01</strain>
        <tissue evidence="1">Leaves</tissue>
    </source>
</reference>